<dbReference type="InterPro" id="IPR017520">
    <property type="entry name" value="CHP03086"/>
</dbReference>
<dbReference type="GO" id="GO:0046872">
    <property type="term" value="F:metal ion binding"/>
    <property type="evidence" value="ECO:0007669"/>
    <property type="project" value="InterPro"/>
</dbReference>
<dbReference type="Gene3D" id="1.20.120.450">
    <property type="entry name" value="dinb family like domain"/>
    <property type="match status" value="1"/>
</dbReference>
<organism evidence="2 3">
    <name type="scientific">Streptomonospora litoralis</name>
    <dbReference type="NCBI Taxonomy" id="2498135"/>
    <lineage>
        <taxon>Bacteria</taxon>
        <taxon>Bacillati</taxon>
        <taxon>Actinomycetota</taxon>
        <taxon>Actinomycetes</taxon>
        <taxon>Streptosporangiales</taxon>
        <taxon>Nocardiopsidaceae</taxon>
        <taxon>Streptomonospora</taxon>
    </lineage>
</organism>
<name>A0A4P6Q125_9ACTN</name>
<dbReference type="EMBL" id="CP036455">
    <property type="protein sequence ID" value="QBI54268.1"/>
    <property type="molecule type" value="Genomic_DNA"/>
</dbReference>
<dbReference type="OrthoDB" id="5185819at2"/>
<evidence type="ECO:0000313" key="2">
    <source>
        <dbReference type="EMBL" id="QBI54268.1"/>
    </source>
</evidence>
<dbReference type="InterPro" id="IPR024344">
    <property type="entry name" value="MDMPI_metal-binding"/>
</dbReference>
<accession>A0A4P6Q125</accession>
<dbReference type="AlphaFoldDB" id="A0A4P6Q125"/>
<proteinExistence type="predicted"/>
<feature type="domain" description="Mycothiol-dependent maleylpyruvate isomerase metal-binding" evidence="1">
    <location>
        <begin position="10"/>
        <end position="130"/>
    </location>
</feature>
<keyword evidence="3" id="KW-1185">Reference proteome</keyword>
<dbReference type="InterPro" id="IPR034660">
    <property type="entry name" value="DinB/YfiT-like"/>
</dbReference>
<dbReference type="RefSeq" id="WP_131098480.1">
    <property type="nucleotide sequence ID" value="NZ_CP036455.1"/>
</dbReference>
<gene>
    <name evidence="2" type="ORF">EKD16_12425</name>
</gene>
<dbReference type="KEGG" id="strr:EKD16_12425"/>
<dbReference type="Pfam" id="PF11716">
    <property type="entry name" value="MDMPI_N"/>
    <property type="match status" value="1"/>
</dbReference>
<evidence type="ECO:0000259" key="1">
    <source>
        <dbReference type="Pfam" id="PF11716"/>
    </source>
</evidence>
<dbReference type="NCBIfam" id="TIGR03086">
    <property type="entry name" value="TIGR03086 family metal-binding protein"/>
    <property type="match status" value="1"/>
</dbReference>
<evidence type="ECO:0000313" key="3">
    <source>
        <dbReference type="Proteomes" id="UP000292235"/>
    </source>
</evidence>
<dbReference type="NCBIfam" id="TIGR03083">
    <property type="entry name" value="maleylpyruvate isomerase family mycothiol-dependent enzyme"/>
    <property type="match status" value="1"/>
</dbReference>
<sequence length="186" mass="20247">MTDLLELHGQAMAEFDRRVRAIQVTQWADTTPCTDWDVHDLVNHLTGEQLWVPFLLSGGGIEEAGDRYEGDVLGEEPVATWEVASRESRSAWLQPGALERTVHLSFGEAAGETYLWQMTFDLGVHAWDLARAIGADEKLEPGLVEALLDWLGGEAPGVGALFDPPVAVAEGADAQTRLLGLTGRRA</sequence>
<dbReference type="SUPFAM" id="SSF109854">
    <property type="entry name" value="DinB/YfiT-like putative metalloenzymes"/>
    <property type="match status" value="1"/>
</dbReference>
<dbReference type="Proteomes" id="UP000292235">
    <property type="component" value="Chromosome"/>
</dbReference>
<reference evidence="2 3" key="1">
    <citation type="submission" date="2019-02" db="EMBL/GenBank/DDBJ databases">
        <authorList>
            <person name="Khodamoradi S."/>
            <person name="Hahnke R.L."/>
            <person name="Kaempfer P."/>
            <person name="Schumann P."/>
            <person name="Rohde M."/>
            <person name="Steinert M."/>
            <person name="Luzhetskyy A."/>
            <person name="Wink J."/>
            <person name="Ruckert C."/>
        </authorList>
    </citation>
    <scope>NUCLEOTIDE SEQUENCE [LARGE SCALE GENOMIC DNA]</scope>
    <source>
        <strain evidence="2 3">M2</strain>
    </source>
</reference>
<protein>
    <recommendedName>
        <fullName evidence="1">Mycothiol-dependent maleylpyruvate isomerase metal-binding domain-containing protein</fullName>
    </recommendedName>
</protein>
<dbReference type="InterPro" id="IPR017517">
    <property type="entry name" value="Maleyloyr_isom"/>
</dbReference>